<dbReference type="InterPro" id="IPR001707">
    <property type="entry name" value="Cmp_AcTrfase"/>
</dbReference>
<dbReference type="PANTHER" id="PTHR38474">
    <property type="entry name" value="SLR0299 PROTEIN"/>
    <property type="match status" value="1"/>
</dbReference>
<dbReference type="PANTHER" id="PTHR38474:SF1">
    <property type="entry name" value="SLR0299 PROTEIN"/>
    <property type="match status" value="1"/>
</dbReference>
<dbReference type="EC" id="2.3.1.28" evidence="1"/>
<dbReference type="SUPFAM" id="SSF52777">
    <property type="entry name" value="CoA-dependent acyltransferases"/>
    <property type="match status" value="1"/>
</dbReference>
<dbReference type="Gene3D" id="3.30.559.10">
    <property type="entry name" value="Chloramphenicol acetyltransferase-like domain"/>
    <property type="match status" value="1"/>
</dbReference>
<dbReference type="InterPro" id="IPR023213">
    <property type="entry name" value="CAT-like_dom_sf"/>
</dbReference>
<keyword evidence="1" id="KW-0012">Acyltransferase</keyword>
<dbReference type="SMART" id="SM01059">
    <property type="entry name" value="CAT"/>
    <property type="match status" value="1"/>
</dbReference>
<organism evidence="1">
    <name type="scientific">bioreactor metagenome</name>
    <dbReference type="NCBI Taxonomy" id="1076179"/>
    <lineage>
        <taxon>unclassified sequences</taxon>
        <taxon>metagenomes</taxon>
        <taxon>ecological metagenomes</taxon>
    </lineage>
</organism>
<evidence type="ECO:0000313" key="1">
    <source>
        <dbReference type="EMBL" id="MPM07017.1"/>
    </source>
</evidence>
<accession>A0A644WTK4</accession>
<dbReference type="AlphaFoldDB" id="A0A644WTK4"/>
<dbReference type="GO" id="GO:0008811">
    <property type="term" value="F:chloramphenicol O-acetyltransferase activity"/>
    <property type="evidence" value="ECO:0007669"/>
    <property type="project" value="UniProtKB-EC"/>
</dbReference>
<dbReference type="Pfam" id="PF00302">
    <property type="entry name" value="CAT"/>
    <property type="match status" value="1"/>
</dbReference>
<keyword evidence="1" id="KW-0808">Transferase</keyword>
<proteinExistence type="predicted"/>
<name>A0A644WTK4_9ZZZZ</name>
<sequence>MKTLLDIENWNRKEHFHFFSKFEEPFWGATVEVECTNAYKICKENGFSFFLYYLHSSLLAANKIESFRYRILNDQVFIYDKIDASPTINRENGTFGFGYMPFDENFLTFQESARQEIFRVKSSTELIPATSGENVIHYSSLPWIKFTSMSHARSYSFPDSCPKITFGKLTEQGDKKVLPISIHVHHALVDGYHVGLFIEEFQTILNQNFSR</sequence>
<reference evidence="1" key="1">
    <citation type="submission" date="2019-08" db="EMBL/GenBank/DDBJ databases">
        <authorList>
            <person name="Kucharzyk K."/>
            <person name="Murdoch R.W."/>
            <person name="Higgins S."/>
            <person name="Loffler F."/>
        </authorList>
    </citation>
    <scope>NUCLEOTIDE SEQUENCE</scope>
</reference>
<dbReference type="EMBL" id="VSSQ01001291">
    <property type="protein sequence ID" value="MPM07017.1"/>
    <property type="molecule type" value="Genomic_DNA"/>
</dbReference>
<comment type="caution">
    <text evidence="1">The sequence shown here is derived from an EMBL/GenBank/DDBJ whole genome shotgun (WGS) entry which is preliminary data.</text>
</comment>
<dbReference type="PIRSF" id="PIRSF000440">
    <property type="entry name" value="CAT"/>
    <property type="match status" value="1"/>
</dbReference>
<gene>
    <name evidence="1" type="ORF">SDC9_53321</name>
</gene>
<protein>
    <submittedName>
        <fullName evidence="1">Chloramphenicol acetyltransferase</fullName>
        <ecNumber evidence="1">2.3.1.28</ecNumber>
    </submittedName>
</protein>